<organism evidence="1 2">
    <name type="scientific">Lolium multiflorum</name>
    <name type="common">Italian ryegrass</name>
    <name type="synonym">Lolium perenne subsp. multiflorum</name>
    <dbReference type="NCBI Taxonomy" id="4521"/>
    <lineage>
        <taxon>Eukaryota</taxon>
        <taxon>Viridiplantae</taxon>
        <taxon>Streptophyta</taxon>
        <taxon>Embryophyta</taxon>
        <taxon>Tracheophyta</taxon>
        <taxon>Spermatophyta</taxon>
        <taxon>Magnoliopsida</taxon>
        <taxon>Liliopsida</taxon>
        <taxon>Poales</taxon>
        <taxon>Poaceae</taxon>
        <taxon>BOP clade</taxon>
        <taxon>Pooideae</taxon>
        <taxon>Poodae</taxon>
        <taxon>Poeae</taxon>
        <taxon>Poeae Chloroplast Group 2 (Poeae type)</taxon>
        <taxon>Loliodinae</taxon>
        <taxon>Loliinae</taxon>
        <taxon>Lolium</taxon>
    </lineage>
</organism>
<sequence length="75" mass="8823">MKELLAEEREIMMMRTDGMDEDQLAWWNEAKADIIARKKAARQARAQGESPMAPVAMDHMMVDHIWELLWLKHCL</sequence>
<dbReference type="EMBL" id="JAUUTY010000004">
    <property type="protein sequence ID" value="KAK1648274.1"/>
    <property type="molecule type" value="Genomic_DNA"/>
</dbReference>
<reference evidence="1" key="1">
    <citation type="submission" date="2023-07" db="EMBL/GenBank/DDBJ databases">
        <title>A chromosome-level genome assembly of Lolium multiflorum.</title>
        <authorList>
            <person name="Chen Y."/>
            <person name="Copetti D."/>
            <person name="Kolliker R."/>
            <person name="Studer B."/>
        </authorList>
    </citation>
    <scope>NUCLEOTIDE SEQUENCE</scope>
    <source>
        <strain evidence="1">02402/16</strain>
        <tissue evidence="1">Leaf</tissue>
    </source>
</reference>
<keyword evidence="2" id="KW-1185">Reference proteome</keyword>
<evidence type="ECO:0000313" key="1">
    <source>
        <dbReference type="EMBL" id="KAK1648274.1"/>
    </source>
</evidence>
<comment type="caution">
    <text evidence="1">The sequence shown here is derived from an EMBL/GenBank/DDBJ whole genome shotgun (WGS) entry which is preliminary data.</text>
</comment>
<name>A0AAD8WBN6_LOLMU</name>
<proteinExistence type="predicted"/>
<gene>
    <name evidence="1" type="ORF">QYE76_066079</name>
</gene>
<protein>
    <submittedName>
        <fullName evidence="1">Uncharacterized protein</fullName>
    </submittedName>
</protein>
<dbReference type="Proteomes" id="UP001231189">
    <property type="component" value="Unassembled WGS sequence"/>
</dbReference>
<dbReference type="AlphaFoldDB" id="A0AAD8WBN6"/>
<accession>A0AAD8WBN6</accession>
<evidence type="ECO:0000313" key="2">
    <source>
        <dbReference type="Proteomes" id="UP001231189"/>
    </source>
</evidence>